<gene>
    <name evidence="6" type="primary">virB8-2</name>
    <name evidence="6" type="ORF">ANAPHAGO_00080</name>
</gene>
<evidence type="ECO:0000256" key="3">
    <source>
        <dbReference type="ARBA" id="ARBA00022989"/>
    </source>
</evidence>
<keyword evidence="2" id="KW-0812">Transmembrane</keyword>
<accession>A0A098EH42</accession>
<organism evidence="6 7">
    <name type="scientific">Anaplasma phagocytophilum</name>
    <name type="common">Ehrlichia phagocytophila</name>
    <dbReference type="NCBI Taxonomy" id="948"/>
    <lineage>
        <taxon>Bacteria</taxon>
        <taxon>Pseudomonadati</taxon>
        <taxon>Pseudomonadota</taxon>
        <taxon>Alphaproteobacteria</taxon>
        <taxon>Rickettsiales</taxon>
        <taxon>Anaplasmataceae</taxon>
        <taxon>Anaplasma</taxon>
        <taxon>phagocytophilum group</taxon>
    </lineage>
</organism>
<dbReference type="Proteomes" id="UP000055047">
    <property type="component" value="Unassembled WGS sequence"/>
</dbReference>
<comment type="subcellular location">
    <subcellularLocation>
        <location evidence="1">Membrane</location>
        <topology evidence="1">Single-pass membrane protein</topology>
    </subcellularLocation>
</comment>
<protein>
    <submittedName>
        <fullName evidence="6">Type IV secretion system protein</fullName>
    </submittedName>
</protein>
<keyword evidence="3" id="KW-1133">Transmembrane helix</keyword>
<evidence type="ECO:0000259" key="5">
    <source>
        <dbReference type="Pfam" id="PF04335"/>
    </source>
</evidence>
<keyword evidence="4" id="KW-0472">Membrane</keyword>
<dbReference type="InterPro" id="IPR032710">
    <property type="entry name" value="NTF2-like_dom_sf"/>
</dbReference>
<evidence type="ECO:0000256" key="4">
    <source>
        <dbReference type="ARBA" id="ARBA00023136"/>
    </source>
</evidence>
<evidence type="ECO:0000313" key="6">
    <source>
        <dbReference type="EMBL" id="CEG20631.1"/>
    </source>
</evidence>
<dbReference type="AlphaFoldDB" id="A0A098EH42"/>
<name>A0A098EH42_ANAPH</name>
<dbReference type="Gene3D" id="3.10.450.230">
    <property type="entry name" value="VirB8 protein"/>
    <property type="match status" value="1"/>
</dbReference>
<reference evidence="6 7" key="1">
    <citation type="submission" date="2014-09" db="EMBL/GenBank/DDBJ databases">
        <authorList>
            <person name="Loux Valentin"/>
            <person name="Dugat Thibaut"/>
        </authorList>
    </citation>
    <scope>NUCLEOTIDE SEQUENCE [LARGE SCALE GENOMIC DNA]</scope>
    <source>
        <strain evidence="6 7">BOV-10_179</strain>
    </source>
</reference>
<feature type="domain" description="Bacterial virulence protein VirB8" evidence="5">
    <location>
        <begin position="19"/>
        <end position="209"/>
    </location>
</feature>
<evidence type="ECO:0000256" key="2">
    <source>
        <dbReference type="ARBA" id="ARBA00022692"/>
    </source>
</evidence>
<dbReference type="Pfam" id="PF04335">
    <property type="entry name" value="VirB8"/>
    <property type="match status" value="1"/>
</dbReference>
<evidence type="ECO:0000313" key="7">
    <source>
        <dbReference type="Proteomes" id="UP000055047"/>
    </source>
</evidence>
<dbReference type="EMBL" id="CCXQ01000045">
    <property type="protein sequence ID" value="CEG20631.1"/>
    <property type="molecule type" value="Genomic_DNA"/>
</dbReference>
<evidence type="ECO:0000256" key="1">
    <source>
        <dbReference type="ARBA" id="ARBA00004167"/>
    </source>
</evidence>
<dbReference type="InterPro" id="IPR007430">
    <property type="entry name" value="VirB8"/>
</dbReference>
<dbReference type="GO" id="GO:0016020">
    <property type="term" value="C:membrane"/>
    <property type="evidence" value="ECO:0007669"/>
    <property type="project" value="UniProtKB-SubCell"/>
</dbReference>
<dbReference type="SUPFAM" id="SSF54427">
    <property type="entry name" value="NTF2-like"/>
    <property type="match status" value="1"/>
</dbReference>
<proteinExistence type="predicted"/>
<dbReference type="RefSeq" id="WP_021799456.1">
    <property type="nucleotide sequence ID" value="NZ_CCXQ01000045.1"/>
</dbReference>
<sequence>MKETGGCFVGEKEQYFEKALRWYFVRYLSVVTERAWLAFFLIVLTVFILILAFDIYSLFPTKTDFSFVKYTDRYSDEFMRIKKLSSNLDDKEEDVLASYLAGEYVKRYESYVRGDEETKLGFVKNNSSRKIFVGFKNAMEQGSGIQALISKYKTEDVTLEAVINKVELLPRHISSMSSAIVEFSVNCFVQGVLADTQSRKVQLSFALSNIRIAAAGVIPFEFTIHAYQYID</sequence>